<evidence type="ECO:0000313" key="2">
    <source>
        <dbReference type="EMBL" id="KAA6328191.1"/>
    </source>
</evidence>
<dbReference type="InterPro" id="IPR013783">
    <property type="entry name" value="Ig-like_fold"/>
</dbReference>
<dbReference type="InterPro" id="IPR024361">
    <property type="entry name" value="BACON"/>
</dbReference>
<organism evidence="2">
    <name type="scientific">termite gut metagenome</name>
    <dbReference type="NCBI Taxonomy" id="433724"/>
    <lineage>
        <taxon>unclassified sequences</taxon>
        <taxon>metagenomes</taxon>
        <taxon>organismal metagenomes</taxon>
    </lineage>
</organism>
<dbReference type="Pfam" id="PF13004">
    <property type="entry name" value="BACON"/>
    <property type="match status" value="2"/>
</dbReference>
<name>A0A5J4R540_9ZZZZ</name>
<dbReference type="Gene3D" id="2.160.20.110">
    <property type="match status" value="1"/>
</dbReference>
<dbReference type="CDD" id="cd14948">
    <property type="entry name" value="BACON"/>
    <property type="match status" value="2"/>
</dbReference>
<reference evidence="2" key="1">
    <citation type="submission" date="2019-03" db="EMBL/GenBank/DDBJ databases">
        <title>Single cell metagenomics reveals metabolic interactions within the superorganism composed of flagellate Streblomastix strix and complex community of Bacteroidetes bacteria on its surface.</title>
        <authorList>
            <person name="Treitli S.C."/>
            <person name="Kolisko M."/>
            <person name="Husnik F."/>
            <person name="Keeling P."/>
            <person name="Hampl V."/>
        </authorList>
    </citation>
    <scope>NUCLEOTIDE SEQUENCE</scope>
    <source>
        <strain evidence="2">STM</strain>
    </source>
</reference>
<protein>
    <recommendedName>
        <fullName evidence="1">BACON domain-containing protein</fullName>
    </recommendedName>
</protein>
<evidence type="ECO:0000259" key="1">
    <source>
        <dbReference type="Pfam" id="PF13004"/>
    </source>
</evidence>
<proteinExistence type="predicted"/>
<feature type="domain" description="BACON" evidence="1">
    <location>
        <begin position="160"/>
        <end position="211"/>
    </location>
</feature>
<dbReference type="EMBL" id="SNRY01001861">
    <property type="protein sequence ID" value="KAA6328191.1"/>
    <property type="molecule type" value="Genomic_DNA"/>
</dbReference>
<sequence length="621" mass="65334">MKKQAVFFKSLIGVLPFLFFGTACSESDPEQSDPFLTIQEADKTIALLAEGDIKTIEVQTNISDWSVGVDAENSSWCTVSKEKKTIVISAPKNEGAERTAKITVKAGSIQNLNLEITVTQAVSGALFLTIQEADKMIAFASEAGSKTIEVKTNISDWSVSVDAANNSWCTADKGNGTIVISVLKNEVTTARAAKVSVKAGDLNIDIIVTQAAAISVQPTRTNFSITGYEGQAITINFVGNATQSLTLDEAGKGVLEPANSVRTIKSIQVSEGNEIWIGRQEPAGDINLVVNGSHEVQWRTKAGDVTTALIGTTAELLKFNNEDAEVYELESDIDLNEQPWIPFASTFSKTIDGKHHKIYNLNVDFGDLTNLTGGKGAIVSNLNGVIKNLHIASGEITYSGGANGKSVSALVGILSSSGKIIGCSNAANITGNAFAGGICGQLNGTVDTVDETQIIGCANYGNITLTGERAGGVVGTITWGTMTACYNTGNITMSEYGGGVAGRVGTHLTNGHIIKISACYNVGTVTGSINLNRTGAVGYHNPEMGTLTVEGYCYYTEGCTNGTGTETGSMGGNALVFSNTNWPTNDVNKDWGFGISGTNGAYWSSLGTPGSTTDYPKLYWE</sequence>
<accession>A0A5J4R540</accession>
<dbReference type="AlphaFoldDB" id="A0A5J4R540"/>
<dbReference type="PROSITE" id="PS51257">
    <property type="entry name" value="PROKAR_LIPOPROTEIN"/>
    <property type="match status" value="1"/>
</dbReference>
<dbReference type="Gene3D" id="2.60.40.10">
    <property type="entry name" value="Immunoglobulins"/>
    <property type="match status" value="2"/>
</dbReference>
<comment type="caution">
    <text evidence="2">The sequence shown here is derived from an EMBL/GenBank/DDBJ whole genome shotgun (WGS) entry which is preliminary data.</text>
</comment>
<gene>
    <name evidence="2" type="ORF">EZS27_022890</name>
</gene>
<feature type="domain" description="BACON" evidence="1">
    <location>
        <begin position="69"/>
        <end position="121"/>
    </location>
</feature>